<keyword evidence="3" id="KW-1185">Reference proteome</keyword>
<dbReference type="InterPro" id="IPR000601">
    <property type="entry name" value="PKD_dom"/>
</dbReference>
<dbReference type="InterPro" id="IPR035986">
    <property type="entry name" value="PKD_dom_sf"/>
</dbReference>
<comment type="caution">
    <text evidence="2">The sequence shown here is derived from an EMBL/GenBank/DDBJ whole genome shotgun (WGS) entry which is preliminary data.</text>
</comment>
<proteinExistence type="predicted"/>
<evidence type="ECO:0000313" key="3">
    <source>
        <dbReference type="Proteomes" id="UP000282184"/>
    </source>
</evidence>
<feature type="domain" description="PKD" evidence="1">
    <location>
        <begin position="61"/>
        <end position="93"/>
    </location>
</feature>
<protein>
    <submittedName>
        <fullName evidence="2">PKD domain-containing protein</fullName>
    </submittedName>
</protein>
<organism evidence="2 3">
    <name type="scientific">Hymenobacter gummosus</name>
    <dbReference type="NCBI Taxonomy" id="1776032"/>
    <lineage>
        <taxon>Bacteria</taxon>
        <taxon>Pseudomonadati</taxon>
        <taxon>Bacteroidota</taxon>
        <taxon>Cytophagia</taxon>
        <taxon>Cytophagales</taxon>
        <taxon>Hymenobacteraceae</taxon>
        <taxon>Hymenobacter</taxon>
    </lineage>
</organism>
<dbReference type="Proteomes" id="UP000282184">
    <property type="component" value="Unassembled WGS sequence"/>
</dbReference>
<dbReference type="InterPro" id="IPR013783">
    <property type="entry name" value="Ig-like_fold"/>
</dbReference>
<name>A0A431TUH0_9BACT</name>
<dbReference type="EMBL" id="RXOF01000061">
    <property type="protein sequence ID" value="RTQ43602.1"/>
    <property type="molecule type" value="Genomic_DNA"/>
</dbReference>
<dbReference type="SUPFAM" id="SSF49299">
    <property type="entry name" value="PKD domain"/>
    <property type="match status" value="1"/>
</dbReference>
<dbReference type="AlphaFoldDB" id="A0A431TUH0"/>
<dbReference type="PROSITE" id="PS50093">
    <property type="entry name" value="PKD"/>
    <property type="match status" value="1"/>
</dbReference>
<feature type="non-terminal residue" evidence="2">
    <location>
        <position position="93"/>
    </location>
</feature>
<dbReference type="RefSeq" id="WP_126696470.1">
    <property type="nucleotide sequence ID" value="NZ_RXOF01000061.1"/>
</dbReference>
<dbReference type="Pfam" id="PF18911">
    <property type="entry name" value="PKD_4"/>
    <property type="match status" value="1"/>
</dbReference>
<evidence type="ECO:0000313" key="2">
    <source>
        <dbReference type="EMBL" id="RTQ43602.1"/>
    </source>
</evidence>
<reference evidence="2 3" key="1">
    <citation type="submission" date="2018-12" db="EMBL/GenBank/DDBJ databases">
        <title>Hymenobacter gummosus sp. nov., isolated from a spring.</title>
        <authorList>
            <person name="Nie L."/>
        </authorList>
    </citation>
    <scope>NUCLEOTIDE SEQUENCE [LARGE SCALE GENOMIC DNA]</scope>
    <source>
        <strain evidence="2 3">KCTC 52166</strain>
    </source>
</reference>
<accession>A0A431TUH0</accession>
<feature type="non-terminal residue" evidence="2">
    <location>
        <position position="1"/>
    </location>
</feature>
<dbReference type="Gene3D" id="2.60.40.10">
    <property type="entry name" value="Immunoglobulins"/>
    <property type="match status" value="1"/>
</dbReference>
<sequence>HRPAAWLLLAGACCALRACEQEEGKLDGPAPAASFTVQLNTAQYPVVATFTSTSQNGFLDQWDFGDGSSLESRETVTHTYPRPGTYTVKLAVA</sequence>
<gene>
    <name evidence="2" type="ORF">EJV47_27810</name>
</gene>
<dbReference type="OrthoDB" id="3965347at2"/>
<dbReference type="CDD" id="cd00146">
    <property type="entry name" value="PKD"/>
    <property type="match status" value="1"/>
</dbReference>
<evidence type="ECO:0000259" key="1">
    <source>
        <dbReference type="PROSITE" id="PS50093"/>
    </source>
</evidence>